<evidence type="ECO:0000313" key="7">
    <source>
        <dbReference type="EMBL" id="KRK89214.1"/>
    </source>
</evidence>
<feature type="binding site" evidence="6">
    <location>
        <begin position="284"/>
        <end position="287"/>
    </location>
    <ligand>
        <name>ATP</name>
        <dbReference type="ChEBI" id="CHEBI:30616"/>
    </ligand>
</feature>
<feature type="binding site" evidence="6">
    <location>
        <begin position="203"/>
        <end position="206"/>
    </location>
    <ligand>
        <name>ATP</name>
        <dbReference type="ChEBI" id="CHEBI:30616"/>
    </ligand>
</feature>
<dbReference type="SUPFAM" id="SSF53067">
    <property type="entry name" value="Actin-like ATPase domain"/>
    <property type="match status" value="2"/>
</dbReference>
<dbReference type="InterPro" id="IPR004753">
    <property type="entry name" value="MreB"/>
</dbReference>
<dbReference type="InterPro" id="IPR056546">
    <property type="entry name" value="MreB_MamK-like"/>
</dbReference>
<dbReference type="GO" id="GO:0000902">
    <property type="term" value="P:cell morphogenesis"/>
    <property type="evidence" value="ECO:0007669"/>
    <property type="project" value="InterPro"/>
</dbReference>
<dbReference type="PRINTS" id="PR01652">
    <property type="entry name" value="SHAPEPROTEIN"/>
</dbReference>
<dbReference type="NCBIfam" id="NF010539">
    <property type="entry name" value="PRK13927.1"/>
    <property type="match status" value="1"/>
</dbReference>
<comment type="similarity">
    <text evidence="5 6">Belongs to the FtsA/MreB family.</text>
</comment>
<accession>A0A0R1KZT5</accession>
<dbReference type="RefSeq" id="WP_057823851.1">
    <property type="nucleotide sequence ID" value="NZ_AZEA01000003.1"/>
</dbReference>
<reference evidence="7 8" key="1">
    <citation type="journal article" date="2015" name="Genome Announc.">
        <title>Expanding the biotechnology potential of lactobacilli through comparative genomics of 213 strains and associated genera.</title>
        <authorList>
            <person name="Sun Z."/>
            <person name="Harris H.M."/>
            <person name="McCann A."/>
            <person name="Guo C."/>
            <person name="Argimon S."/>
            <person name="Zhang W."/>
            <person name="Yang X."/>
            <person name="Jeffery I.B."/>
            <person name="Cooney J.C."/>
            <person name="Kagawa T.F."/>
            <person name="Liu W."/>
            <person name="Song Y."/>
            <person name="Salvetti E."/>
            <person name="Wrobel A."/>
            <person name="Rasinkangas P."/>
            <person name="Parkhill J."/>
            <person name="Rea M.C."/>
            <person name="O'Sullivan O."/>
            <person name="Ritari J."/>
            <person name="Douillard F.P."/>
            <person name="Paul Ross R."/>
            <person name="Yang R."/>
            <person name="Briner A.E."/>
            <person name="Felis G.E."/>
            <person name="de Vos W.M."/>
            <person name="Barrangou R."/>
            <person name="Klaenhammer T.R."/>
            <person name="Caufield P.W."/>
            <person name="Cui Y."/>
            <person name="Zhang H."/>
            <person name="O'Toole P.W."/>
        </authorList>
    </citation>
    <scope>NUCLEOTIDE SEQUENCE [LARGE SCALE GENOMIC DNA]</scope>
    <source>
        <strain evidence="7 8">DSM 19904</strain>
    </source>
</reference>
<comment type="function">
    <text evidence="6">Forms membrane-associated dynamic filaments that are essential for cell shape determination. Acts by regulating cell wall synthesis and cell elongation, and thus cell shape. A feedback loop between cell geometry and MreB localization may maintain elongated cell shape by targeting cell wall growth to regions of negative cell wall curvature.</text>
</comment>
<organism evidence="7 8">
    <name type="scientific">Lentilactobacillus sunkii DSM 19904</name>
    <dbReference type="NCBI Taxonomy" id="1423808"/>
    <lineage>
        <taxon>Bacteria</taxon>
        <taxon>Bacillati</taxon>
        <taxon>Bacillota</taxon>
        <taxon>Bacilli</taxon>
        <taxon>Lactobacillales</taxon>
        <taxon>Lactobacillaceae</taxon>
        <taxon>Lentilactobacillus</taxon>
    </lineage>
</organism>
<keyword evidence="2 6" id="KW-0547">Nucleotide-binding</keyword>
<dbReference type="Gene3D" id="3.30.420.40">
    <property type="match status" value="3"/>
</dbReference>
<dbReference type="PATRIC" id="fig|1423808.3.peg.1722"/>
<evidence type="ECO:0000256" key="6">
    <source>
        <dbReference type="HAMAP-Rule" id="MF_02207"/>
    </source>
</evidence>
<protein>
    <recommendedName>
        <fullName evidence="6">Cell shape-determining protein MreB</fullName>
    </recommendedName>
</protein>
<keyword evidence="3 6" id="KW-0067">ATP-binding</keyword>
<dbReference type="NCBIfam" id="TIGR00904">
    <property type="entry name" value="mreB"/>
    <property type="match status" value="1"/>
</dbReference>
<gene>
    <name evidence="6" type="primary">mreB</name>
    <name evidence="7" type="ORF">FD17_GL001701</name>
</gene>
<comment type="caution">
    <text evidence="7">The sequence shown here is derived from an EMBL/GenBank/DDBJ whole genome shotgun (WGS) entry which is preliminary data.</text>
</comment>
<comment type="subcellular location">
    <subcellularLocation>
        <location evidence="6">Cytoplasm</location>
    </subcellularLocation>
    <text evidence="6">Membrane-associated.</text>
</comment>
<dbReference type="HAMAP" id="MF_02207">
    <property type="entry name" value="MreB"/>
    <property type="match status" value="1"/>
</dbReference>
<keyword evidence="8" id="KW-1185">Reference proteome</keyword>
<proteinExistence type="inferred from homology"/>
<name>A0A0R1KZT5_9LACO</name>
<dbReference type="PANTHER" id="PTHR42749">
    <property type="entry name" value="CELL SHAPE-DETERMINING PROTEIN MREB"/>
    <property type="match status" value="1"/>
</dbReference>
<feature type="binding site" evidence="6">
    <location>
        <begin position="11"/>
        <end position="13"/>
    </location>
    <ligand>
        <name>ATP</name>
        <dbReference type="ChEBI" id="CHEBI:30616"/>
    </ligand>
</feature>
<evidence type="ECO:0000256" key="2">
    <source>
        <dbReference type="ARBA" id="ARBA00022741"/>
    </source>
</evidence>
<dbReference type="OrthoDB" id="9768127at2"/>
<sequence length="336" mass="35805">MAKDIGIDLGTANVLIYVAGKGIVLNEPSVVAIDTRTGKALAVGSEAYRMVGRTPSNIRAIRPLKDGVISDFDITEEMLTYFINKLDVKGFMSKPKIMICAPTNVTEIERNAIMQAAEKAGGGQVYLEEEPKVAAVGAGMDIFQPRGNMVIDMGGGTSDIAIISLGDIVASKSIRVAGDKMNTEIAGYIKQKHNLIIGEHTAEKIKIEIGTAKKDDSDVKTLEVRGRDAVSGMPRAVTIDSNEVAEAIHDTVQLIISGAKKVLEVIPPELASDIVDRGIMLTGGGALLRNIDQVIADALTVPVIISENPLDNVAKGAGILLEHYIKNPKLKAKDQK</sequence>
<dbReference type="AlphaFoldDB" id="A0A0R1KZT5"/>
<evidence type="ECO:0000256" key="5">
    <source>
        <dbReference type="ARBA" id="ARBA00023458"/>
    </source>
</evidence>
<keyword evidence="1 6" id="KW-0963">Cytoplasm</keyword>
<comment type="subunit">
    <text evidence="6">Forms polymers.</text>
</comment>
<keyword evidence="4 6" id="KW-0133">Cell shape</keyword>
<dbReference type="EMBL" id="AZEA01000003">
    <property type="protein sequence ID" value="KRK89214.1"/>
    <property type="molecule type" value="Genomic_DNA"/>
</dbReference>
<dbReference type="GO" id="GO:0008360">
    <property type="term" value="P:regulation of cell shape"/>
    <property type="evidence" value="ECO:0007669"/>
    <property type="project" value="UniProtKB-UniRule"/>
</dbReference>
<evidence type="ECO:0000313" key="8">
    <source>
        <dbReference type="Proteomes" id="UP000051581"/>
    </source>
</evidence>
<evidence type="ECO:0000256" key="3">
    <source>
        <dbReference type="ARBA" id="ARBA00022840"/>
    </source>
</evidence>
<dbReference type="GO" id="GO:0005524">
    <property type="term" value="F:ATP binding"/>
    <property type="evidence" value="ECO:0007669"/>
    <property type="project" value="UniProtKB-KW"/>
</dbReference>
<dbReference type="Pfam" id="PF06723">
    <property type="entry name" value="MreB_Mbl"/>
    <property type="match status" value="1"/>
</dbReference>
<dbReference type="CDD" id="cd10225">
    <property type="entry name" value="ASKHA_NBD_MreB-like"/>
    <property type="match status" value="1"/>
</dbReference>
<dbReference type="GO" id="GO:0005737">
    <property type="term" value="C:cytoplasm"/>
    <property type="evidence" value="ECO:0007669"/>
    <property type="project" value="UniProtKB-SubCell"/>
</dbReference>
<dbReference type="Proteomes" id="UP000051581">
    <property type="component" value="Unassembled WGS sequence"/>
</dbReference>
<dbReference type="PANTHER" id="PTHR42749:SF4">
    <property type="entry name" value="CELL SHAPE-DETERMINING PROTEIN MBL"/>
    <property type="match status" value="1"/>
</dbReference>
<feature type="binding site" evidence="6">
    <location>
        <begin position="155"/>
        <end position="157"/>
    </location>
    <ligand>
        <name>ATP</name>
        <dbReference type="ChEBI" id="CHEBI:30616"/>
    </ligand>
</feature>
<dbReference type="InterPro" id="IPR043129">
    <property type="entry name" value="ATPase_NBD"/>
</dbReference>
<evidence type="ECO:0000256" key="1">
    <source>
        <dbReference type="ARBA" id="ARBA00022490"/>
    </source>
</evidence>
<evidence type="ECO:0000256" key="4">
    <source>
        <dbReference type="ARBA" id="ARBA00022960"/>
    </source>
</evidence>